<dbReference type="AlphaFoldDB" id="A0A6N7SC04"/>
<comment type="caution">
    <text evidence="1">The sequence shown here is derived from an EMBL/GenBank/DDBJ whole genome shotgun (WGS) entry which is preliminary data.</text>
</comment>
<keyword evidence="4" id="KW-1185">Reference proteome</keyword>
<dbReference type="EMBL" id="WKPI01000061">
    <property type="protein sequence ID" value="MSC35189.1"/>
    <property type="molecule type" value="Genomic_DNA"/>
</dbReference>
<sequence length="89" mass="10447">MCVFGINSAIEQILIFLKNEVQAETLTDLRKPIYRERLLEILTECPLGLYHLGTWQEVFRWLDWSLSFSDYPELKSALESIRIKDAKEA</sequence>
<name>A0A6N7SC04_9FIRM</name>
<organism evidence="1 3">
    <name type="scientific">Holdemania massiliensis</name>
    <dbReference type="NCBI Taxonomy" id="1468449"/>
    <lineage>
        <taxon>Bacteria</taxon>
        <taxon>Bacillati</taxon>
        <taxon>Bacillota</taxon>
        <taxon>Erysipelotrichia</taxon>
        <taxon>Erysipelotrichales</taxon>
        <taxon>Erysipelotrichaceae</taxon>
        <taxon>Holdemania</taxon>
    </lineage>
</organism>
<evidence type="ECO:0000313" key="1">
    <source>
        <dbReference type="EMBL" id="MSA91150.1"/>
    </source>
</evidence>
<proteinExistence type="predicted"/>
<protein>
    <submittedName>
        <fullName evidence="1">Uncharacterized protein</fullName>
    </submittedName>
</protein>
<dbReference type="OrthoDB" id="1651290at2"/>
<dbReference type="Proteomes" id="UP000480929">
    <property type="component" value="Unassembled WGS sequence"/>
</dbReference>
<reference evidence="3 4" key="1">
    <citation type="journal article" date="2019" name="Nat. Med.">
        <title>A library of human gut bacterial isolates paired with longitudinal multiomics data enables mechanistic microbiome research.</title>
        <authorList>
            <person name="Poyet M."/>
            <person name="Groussin M."/>
            <person name="Gibbons S.M."/>
            <person name="Avila-Pacheco J."/>
            <person name="Jiang X."/>
            <person name="Kearney S.M."/>
            <person name="Perrotta A.R."/>
            <person name="Berdy B."/>
            <person name="Zhao S."/>
            <person name="Lieberman T.D."/>
            <person name="Swanson P.K."/>
            <person name="Smith M."/>
            <person name="Roesemann S."/>
            <person name="Alexander J.E."/>
            <person name="Rich S.A."/>
            <person name="Livny J."/>
            <person name="Vlamakis H."/>
            <person name="Clish C."/>
            <person name="Bullock K."/>
            <person name="Deik A."/>
            <person name="Scott J."/>
            <person name="Pierce K.A."/>
            <person name="Xavier R.J."/>
            <person name="Alm E.J."/>
        </authorList>
    </citation>
    <scope>NUCLEOTIDE SEQUENCE [LARGE SCALE GENOMIC DNA]</scope>
    <source>
        <strain evidence="1 3">BIOML-A4</strain>
        <strain evidence="2 4">BIOML-A5</strain>
    </source>
</reference>
<gene>
    <name evidence="2" type="ORF">GKD88_18920</name>
    <name evidence="1" type="ORF">GKE08_17645</name>
</gene>
<dbReference type="Proteomes" id="UP000433575">
    <property type="component" value="Unassembled WGS sequence"/>
</dbReference>
<accession>A0A6N7SC04</accession>
<evidence type="ECO:0000313" key="3">
    <source>
        <dbReference type="Proteomes" id="UP000433575"/>
    </source>
</evidence>
<evidence type="ECO:0000313" key="2">
    <source>
        <dbReference type="EMBL" id="MSC35189.1"/>
    </source>
</evidence>
<evidence type="ECO:0000313" key="4">
    <source>
        <dbReference type="Proteomes" id="UP000480929"/>
    </source>
</evidence>
<dbReference type="RefSeq" id="WP_154240502.1">
    <property type="nucleotide sequence ID" value="NZ_CALJPI010000102.1"/>
</dbReference>
<dbReference type="EMBL" id="WKPJ01000045">
    <property type="protein sequence ID" value="MSA91150.1"/>
    <property type="molecule type" value="Genomic_DNA"/>
</dbReference>